<dbReference type="AlphaFoldDB" id="A0A2A5WQ60"/>
<sequence length="495" mass="54209">MSTDHENDGAAALGNHIAECYIRYGLSDGANEVNDYANTAYMTVNPALSPAEPGNPDIADHNRWQPLALDVAIDQAGQVVQSEPEFLSPEWGSVLPFALVDLDRTEFVRDAYTYSVFHDPGAPPSFDTADYLWHFMLVSVWGAHLTADDGVTWDISPASTGNLQLADYPTNLVDYAAFYNLTDGGDPGIGYTVNPATGAPYDSQFVPRGDYARVLAEFWADGPDSETPPGHWFVITNEVNDHELMERRYQGTGDPLDALEWDLKLYFSLGGAMHDAAITAWGIKGWYDYIRPVSAIRAMADLGQSSDSEAPSYNVNGIPLMDGRIELVVVGDPLAGDSDKHVDKIKLYTWRGPDHIENPAMDTAGVGWILAENWWPYQRPTFVTPPFAGYVSGHSTYSRAAAEVLGAFTGDEYFPGGRSTFEIPAGEFLVFESGPSVDITLEWARYIDASDQCSLSRIWGGIHPPVDDIPGRLIGRQIGLDAFTEADRHIQGIAN</sequence>
<dbReference type="InterPro" id="IPR055161">
    <property type="entry name" value="NapH1-like_2nd"/>
</dbReference>
<dbReference type="InterPro" id="IPR016119">
    <property type="entry name" value="Br/Cl_peroxidase_C"/>
</dbReference>
<reference evidence="2 3" key="1">
    <citation type="submission" date="2017-08" db="EMBL/GenBank/DDBJ databases">
        <title>Fine stratification of microbial communities through a metagenomic profile of the photic zone.</title>
        <authorList>
            <person name="Haro-Moreno J.M."/>
            <person name="Lopez-Perez M."/>
            <person name="De La Torre J."/>
            <person name="Picazo A."/>
            <person name="Camacho A."/>
            <person name="Rodriguez-Valera F."/>
        </authorList>
    </citation>
    <scope>NUCLEOTIDE SEQUENCE [LARGE SCALE GENOMIC DNA]</scope>
    <source>
        <strain evidence="2">MED-G24</strain>
    </source>
</reference>
<comment type="caution">
    <text evidence="2">The sequence shown here is derived from an EMBL/GenBank/DDBJ whole genome shotgun (WGS) entry which is preliminary data.</text>
</comment>
<evidence type="ECO:0000259" key="1">
    <source>
        <dbReference type="Pfam" id="PF22778"/>
    </source>
</evidence>
<gene>
    <name evidence="2" type="ORF">CNE99_07085</name>
</gene>
<dbReference type="InterPro" id="IPR052559">
    <property type="entry name" value="V-haloperoxidase"/>
</dbReference>
<organism evidence="2 3">
    <name type="scientific">OM182 bacterium MED-G24</name>
    <dbReference type="NCBI Taxonomy" id="1986255"/>
    <lineage>
        <taxon>Bacteria</taxon>
        <taxon>Pseudomonadati</taxon>
        <taxon>Pseudomonadota</taxon>
        <taxon>Gammaproteobacteria</taxon>
        <taxon>OMG group</taxon>
        <taxon>OM182 clade</taxon>
    </lineage>
</organism>
<name>A0A2A5WQ60_9GAMM</name>
<dbReference type="Pfam" id="PF22778">
    <property type="entry name" value="VCPO_2nd"/>
    <property type="match status" value="1"/>
</dbReference>
<evidence type="ECO:0000313" key="3">
    <source>
        <dbReference type="Proteomes" id="UP000219327"/>
    </source>
</evidence>
<protein>
    <recommendedName>
        <fullName evidence="1">Vanadium-dependent haloperoxidase NapH1-like second helical-bundle domain-containing protein</fullName>
    </recommendedName>
</protein>
<dbReference type="PANTHER" id="PTHR34599">
    <property type="entry name" value="PEROXIDASE-RELATED"/>
    <property type="match status" value="1"/>
</dbReference>
<dbReference type="Proteomes" id="UP000219327">
    <property type="component" value="Unassembled WGS sequence"/>
</dbReference>
<accession>A0A2A5WQ60</accession>
<dbReference type="EMBL" id="NTKD01000037">
    <property type="protein sequence ID" value="PDH38377.1"/>
    <property type="molecule type" value="Genomic_DNA"/>
</dbReference>
<dbReference type="InterPro" id="IPR036938">
    <property type="entry name" value="PAP2/HPO_sf"/>
</dbReference>
<dbReference type="GO" id="GO:0004601">
    <property type="term" value="F:peroxidase activity"/>
    <property type="evidence" value="ECO:0007669"/>
    <property type="project" value="InterPro"/>
</dbReference>
<evidence type="ECO:0000313" key="2">
    <source>
        <dbReference type="EMBL" id="PDH38377.1"/>
    </source>
</evidence>
<dbReference type="PANTHER" id="PTHR34599:SF2">
    <property type="entry name" value="TRAF-TYPE DOMAIN-CONTAINING PROTEIN"/>
    <property type="match status" value="1"/>
</dbReference>
<dbReference type="Gene3D" id="1.10.606.10">
    <property type="entry name" value="Vanadium-containing Chloroperoxidase, domain 2"/>
    <property type="match status" value="1"/>
</dbReference>
<dbReference type="SUPFAM" id="SSF48317">
    <property type="entry name" value="Acid phosphatase/Vanadium-dependent haloperoxidase"/>
    <property type="match status" value="1"/>
</dbReference>
<feature type="domain" description="Vanadium-dependent haloperoxidase NapH1-like second helical-bundle" evidence="1">
    <location>
        <begin position="369"/>
        <end position="492"/>
    </location>
</feature>
<proteinExistence type="predicted"/>
<dbReference type="CDD" id="cd03398">
    <property type="entry name" value="PAP2_haloperoxidase"/>
    <property type="match status" value="1"/>
</dbReference>